<name>A0A1X0WP14_STROR</name>
<accession>A0A1X0WP14</accession>
<dbReference type="Proteomes" id="UP000192428">
    <property type="component" value="Unassembled WGS sequence"/>
</dbReference>
<gene>
    <name evidence="1" type="ORF">ATE34_09735</name>
</gene>
<dbReference type="AlphaFoldDB" id="A0A1X0WP14"/>
<evidence type="ECO:0000313" key="2">
    <source>
        <dbReference type="Proteomes" id="UP000192428"/>
    </source>
</evidence>
<organism evidence="1 2">
    <name type="scientific">Streptococcus oralis subsp. tigurinus</name>
    <dbReference type="NCBI Taxonomy" id="1077464"/>
    <lineage>
        <taxon>Bacteria</taxon>
        <taxon>Bacillati</taxon>
        <taxon>Bacillota</taxon>
        <taxon>Bacilli</taxon>
        <taxon>Lactobacillales</taxon>
        <taxon>Streptococcaceae</taxon>
        <taxon>Streptococcus</taxon>
    </lineage>
</organism>
<evidence type="ECO:0000313" key="1">
    <source>
        <dbReference type="EMBL" id="ORJ28492.1"/>
    </source>
</evidence>
<protein>
    <submittedName>
        <fullName evidence="1">Uncharacterized protein</fullName>
    </submittedName>
</protein>
<dbReference type="EMBL" id="LNVF01000003">
    <property type="protein sequence ID" value="ORJ28492.1"/>
    <property type="molecule type" value="Genomic_DNA"/>
</dbReference>
<sequence length="62" mass="7593">MVTVRISSRFYSSFQIFCILAFLRKRLNSDKNWANSIKKLEKIEGKRYDRKEEILEEYHVTY</sequence>
<proteinExistence type="predicted"/>
<reference evidence="1 2" key="1">
    <citation type="journal article" date="2016" name="PLoS ONE">
        <title>Comparative Genomics Analysis of Streptococcus tigurinus Strains Identifies Genetic Elements Specifically and Uniquely Present in Highly Virulent Strains.</title>
        <authorList>
            <person name="Diene S.M."/>
            <person name="Francois P."/>
            <person name="Zbinden A."/>
            <person name="Entenza J.M."/>
            <person name="Resch G."/>
        </authorList>
    </citation>
    <scope>NUCLEOTIDE SEQUENCE [LARGE SCALE GENOMIC DNA]</scope>
    <source>
        <strain evidence="1 2">AZ_8</strain>
    </source>
</reference>
<comment type="caution">
    <text evidence="1">The sequence shown here is derived from an EMBL/GenBank/DDBJ whole genome shotgun (WGS) entry which is preliminary data.</text>
</comment>